<feature type="region of interest" description="Disordered" evidence="1">
    <location>
        <begin position="89"/>
        <end position="207"/>
    </location>
</feature>
<dbReference type="EMBL" id="HBKQ01037611">
    <property type="protein sequence ID" value="CAE2259464.1"/>
    <property type="molecule type" value="Transcribed_RNA"/>
</dbReference>
<accession>A0A7S4N1Q6</accession>
<protein>
    <submittedName>
        <fullName evidence="2">Uncharacterized protein</fullName>
    </submittedName>
</protein>
<feature type="compositionally biased region" description="Basic and acidic residues" evidence="1">
    <location>
        <begin position="127"/>
        <end position="141"/>
    </location>
</feature>
<dbReference type="PANTHER" id="PTHR28096">
    <property type="entry name" value="PROTEIN FAF1"/>
    <property type="match status" value="1"/>
</dbReference>
<dbReference type="InterPro" id="IPR053030">
    <property type="entry name" value="Ribosomal_biogenesis_FAF1-like"/>
</dbReference>
<dbReference type="InterPro" id="IPR027973">
    <property type="entry name" value="FSAF1-like"/>
</dbReference>
<gene>
    <name evidence="2" type="ORF">OAUR00152_LOCUS25971</name>
</gene>
<proteinExistence type="predicted"/>
<sequence>MGKNIDRSSAGKRRARKAVEVVSCPSAFPDFGVFGGGGGGKRRRRSAEGSVPDRGVGRSAAASAVGGQRTSDLDFDETVREIHALGSTAFTGKQAKQHARDQYREMTGRDKKDHKVPLKIVRGIKKKAAEREARAAREVRESGVVTHAGEMGAPKKKGSQRTGGGDSEKGRKVSRVHGPAPDVGYMKGGVLKVRKEQRGGGGGGRRR</sequence>
<dbReference type="AlphaFoldDB" id="A0A7S4N1Q6"/>
<evidence type="ECO:0000256" key="1">
    <source>
        <dbReference type="SAM" id="MobiDB-lite"/>
    </source>
</evidence>
<name>A0A7S4N1Q6_9STRA</name>
<dbReference type="PANTHER" id="PTHR28096:SF1">
    <property type="entry name" value="PROTEIN FAF1"/>
    <property type="match status" value="1"/>
</dbReference>
<dbReference type="GO" id="GO:0005730">
    <property type="term" value="C:nucleolus"/>
    <property type="evidence" value="ECO:0007669"/>
    <property type="project" value="TreeGrafter"/>
</dbReference>
<feature type="compositionally biased region" description="Basic and acidic residues" evidence="1">
    <location>
        <begin position="98"/>
        <end position="116"/>
    </location>
</feature>
<organism evidence="2">
    <name type="scientific">Odontella aurita</name>
    <dbReference type="NCBI Taxonomy" id="265563"/>
    <lineage>
        <taxon>Eukaryota</taxon>
        <taxon>Sar</taxon>
        <taxon>Stramenopiles</taxon>
        <taxon>Ochrophyta</taxon>
        <taxon>Bacillariophyta</taxon>
        <taxon>Mediophyceae</taxon>
        <taxon>Biddulphiophycidae</taxon>
        <taxon>Eupodiscales</taxon>
        <taxon>Odontellaceae</taxon>
        <taxon>Odontella</taxon>
    </lineage>
</organism>
<evidence type="ECO:0000313" key="2">
    <source>
        <dbReference type="EMBL" id="CAE2259464.1"/>
    </source>
</evidence>
<dbReference type="GO" id="GO:0000462">
    <property type="term" value="P:maturation of SSU-rRNA from tricistronic rRNA transcript (SSU-rRNA, 5.8S rRNA, LSU-rRNA)"/>
    <property type="evidence" value="ECO:0007669"/>
    <property type="project" value="TreeGrafter"/>
</dbReference>
<reference evidence="2" key="1">
    <citation type="submission" date="2021-01" db="EMBL/GenBank/DDBJ databases">
        <authorList>
            <person name="Corre E."/>
            <person name="Pelletier E."/>
            <person name="Niang G."/>
            <person name="Scheremetjew M."/>
            <person name="Finn R."/>
            <person name="Kale V."/>
            <person name="Holt S."/>
            <person name="Cochrane G."/>
            <person name="Meng A."/>
            <person name="Brown T."/>
            <person name="Cohen L."/>
        </authorList>
    </citation>
    <scope>NUCLEOTIDE SEQUENCE</scope>
    <source>
        <strain evidence="2">Isolate 1302-5</strain>
    </source>
</reference>
<feature type="region of interest" description="Disordered" evidence="1">
    <location>
        <begin position="31"/>
        <end position="73"/>
    </location>
</feature>
<feature type="compositionally biased region" description="Low complexity" evidence="1">
    <location>
        <begin position="57"/>
        <end position="67"/>
    </location>
</feature>
<dbReference type="Pfam" id="PF15375">
    <property type="entry name" value="FSAF1"/>
    <property type="match status" value="1"/>
</dbReference>